<keyword evidence="4" id="KW-0378">Hydrolase</keyword>
<dbReference type="VEuPathDB" id="FungiDB:BCV72DRAFT_307916"/>
<evidence type="ECO:0000256" key="2">
    <source>
        <dbReference type="ARBA" id="ARBA00022722"/>
    </source>
</evidence>
<keyword evidence="5" id="KW-0694">RNA-binding</keyword>
<dbReference type="GO" id="GO:0008033">
    <property type="term" value="P:tRNA processing"/>
    <property type="evidence" value="ECO:0007669"/>
    <property type="project" value="UniProtKB-KW"/>
</dbReference>
<name>A0A1X0QVK2_RHIZD</name>
<evidence type="ECO:0000256" key="1">
    <source>
        <dbReference type="ARBA" id="ARBA00022694"/>
    </source>
</evidence>
<gene>
    <name evidence="6" type="ORF">BCV72DRAFT_307916</name>
</gene>
<protein>
    <submittedName>
        <fullName evidence="6">Uncharacterized protein</fullName>
    </submittedName>
</protein>
<dbReference type="Gene3D" id="3.30.230.10">
    <property type="match status" value="1"/>
</dbReference>
<dbReference type="GO" id="GO:0000049">
    <property type="term" value="F:tRNA binding"/>
    <property type="evidence" value="ECO:0007669"/>
    <property type="project" value="InterPro"/>
</dbReference>
<sequence length="118" mass="13289">MKIPGIQLNRLIEIFRIKGDAHTVTPLFGIKAIKNDSQSLRAAVVTGKKNVSKLAVVRARIRRRLTHALATVSPQYPELKGYDLVIYGKLAVYNEPWPNLIKEINSSLSKIQRKITVK</sequence>
<dbReference type="InterPro" id="IPR000100">
    <property type="entry name" value="RNase_P"/>
</dbReference>
<evidence type="ECO:0000256" key="5">
    <source>
        <dbReference type="ARBA" id="ARBA00022884"/>
    </source>
</evidence>
<dbReference type="Proteomes" id="UP000242414">
    <property type="component" value="Unassembled WGS sequence"/>
</dbReference>
<keyword evidence="3" id="KW-0255">Endonuclease</keyword>
<dbReference type="Pfam" id="PF00825">
    <property type="entry name" value="Ribonuclease_P"/>
    <property type="match status" value="1"/>
</dbReference>
<dbReference type="InterPro" id="IPR014721">
    <property type="entry name" value="Ribsml_uS5_D2-typ_fold_subgr"/>
</dbReference>
<dbReference type="OrthoDB" id="2383663at2759"/>
<dbReference type="GO" id="GO:0004526">
    <property type="term" value="F:ribonuclease P activity"/>
    <property type="evidence" value="ECO:0007669"/>
    <property type="project" value="InterPro"/>
</dbReference>
<dbReference type="InterPro" id="IPR020568">
    <property type="entry name" value="Ribosomal_Su5_D2-typ_SF"/>
</dbReference>
<accession>A0A1X0QVK2</accession>
<keyword evidence="2" id="KW-0540">Nuclease</keyword>
<dbReference type="AlphaFoldDB" id="A0A1X0QVK2"/>
<reference evidence="6" key="1">
    <citation type="journal article" date="2016" name="Proc. Natl. Acad. Sci. U.S.A.">
        <title>Lipid metabolic changes in an early divergent fungus govern the establishment of a mutualistic symbiosis with endobacteria.</title>
        <authorList>
            <person name="Lastovetsky O.A."/>
            <person name="Gaspar M.L."/>
            <person name="Mondo S.J."/>
            <person name="LaButti K.M."/>
            <person name="Sandor L."/>
            <person name="Grigoriev I.V."/>
            <person name="Henry S.A."/>
            <person name="Pawlowska T.E."/>
        </authorList>
    </citation>
    <scope>NUCLEOTIDE SEQUENCE [LARGE SCALE GENOMIC DNA]</scope>
    <source>
        <strain evidence="6">ATCC 52814</strain>
    </source>
</reference>
<evidence type="ECO:0000256" key="4">
    <source>
        <dbReference type="ARBA" id="ARBA00022801"/>
    </source>
</evidence>
<evidence type="ECO:0000256" key="3">
    <source>
        <dbReference type="ARBA" id="ARBA00022759"/>
    </source>
</evidence>
<organism evidence="6">
    <name type="scientific">Rhizopus microsporus var. microsporus</name>
    <dbReference type="NCBI Taxonomy" id="86635"/>
    <lineage>
        <taxon>Eukaryota</taxon>
        <taxon>Fungi</taxon>
        <taxon>Fungi incertae sedis</taxon>
        <taxon>Mucoromycota</taxon>
        <taxon>Mucoromycotina</taxon>
        <taxon>Mucoromycetes</taxon>
        <taxon>Mucorales</taxon>
        <taxon>Mucorineae</taxon>
        <taxon>Rhizopodaceae</taxon>
        <taxon>Rhizopus</taxon>
    </lineage>
</organism>
<evidence type="ECO:0000313" key="6">
    <source>
        <dbReference type="EMBL" id="ORE03800.1"/>
    </source>
</evidence>
<proteinExistence type="predicted"/>
<dbReference type="EMBL" id="KV921991">
    <property type="protein sequence ID" value="ORE03800.1"/>
    <property type="molecule type" value="Genomic_DNA"/>
</dbReference>
<dbReference type="SUPFAM" id="SSF54211">
    <property type="entry name" value="Ribosomal protein S5 domain 2-like"/>
    <property type="match status" value="1"/>
</dbReference>
<keyword evidence="1" id="KW-0819">tRNA processing</keyword>